<protein>
    <submittedName>
        <fullName evidence="2">Uncharacterized protein</fullName>
    </submittedName>
</protein>
<reference evidence="2" key="1">
    <citation type="submission" date="2021-06" db="EMBL/GenBank/DDBJ databases">
        <authorList>
            <person name="Hodson N. C."/>
            <person name="Mongue J. A."/>
            <person name="Jaron S. K."/>
        </authorList>
    </citation>
    <scope>NUCLEOTIDE SEQUENCE</scope>
</reference>
<keyword evidence="3" id="KW-1185">Reference proteome</keyword>
<feature type="compositionally biased region" description="Low complexity" evidence="1">
    <location>
        <begin position="16"/>
        <end position="29"/>
    </location>
</feature>
<evidence type="ECO:0000313" key="2">
    <source>
        <dbReference type="EMBL" id="CAG7686327.1"/>
    </source>
</evidence>
<evidence type="ECO:0000256" key="1">
    <source>
        <dbReference type="SAM" id="MobiDB-lite"/>
    </source>
</evidence>
<accession>A0A8J2J9I9</accession>
<sequence length="73" mass="7653">MDVPIRSETVEGQRISPTPVGTSSPPSSGDFHRGDATIIDLPFSDAVGEESNILGTSTHQQVAGVFDGAEVER</sequence>
<name>A0A8J2J9I9_9HEXA</name>
<comment type="caution">
    <text evidence="2">The sequence shown here is derived from an EMBL/GenBank/DDBJ whole genome shotgun (WGS) entry which is preliminary data.</text>
</comment>
<proteinExistence type="predicted"/>
<evidence type="ECO:0000313" key="3">
    <source>
        <dbReference type="Proteomes" id="UP000708208"/>
    </source>
</evidence>
<dbReference type="AlphaFoldDB" id="A0A8J2J9I9"/>
<feature type="region of interest" description="Disordered" evidence="1">
    <location>
        <begin position="1"/>
        <end position="35"/>
    </location>
</feature>
<dbReference type="Proteomes" id="UP000708208">
    <property type="component" value="Unassembled WGS sequence"/>
</dbReference>
<dbReference type="EMBL" id="CAJVCH010018760">
    <property type="protein sequence ID" value="CAG7686327.1"/>
    <property type="molecule type" value="Genomic_DNA"/>
</dbReference>
<organism evidence="2 3">
    <name type="scientific">Allacma fusca</name>
    <dbReference type="NCBI Taxonomy" id="39272"/>
    <lineage>
        <taxon>Eukaryota</taxon>
        <taxon>Metazoa</taxon>
        <taxon>Ecdysozoa</taxon>
        <taxon>Arthropoda</taxon>
        <taxon>Hexapoda</taxon>
        <taxon>Collembola</taxon>
        <taxon>Symphypleona</taxon>
        <taxon>Sminthuridae</taxon>
        <taxon>Allacma</taxon>
    </lineage>
</organism>
<feature type="non-terminal residue" evidence="2">
    <location>
        <position position="73"/>
    </location>
</feature>
<gene>
    <name evidence="2" type="ORF">AFUS01_LOCUS3167</name>
</gene>